<dbReference type="PROSITE" id="PS50921">
    <property type="entry name" value="ANTAR"/>
    <property type="match status" value="1"/>
</dbReference>
<dbReference type="RefSeq" id="WP_013659188.1">
    <property type="nucleotide sequence ID" value="NC_015275.1"/>
</dbReference>
<gene>
    <name evidence="3" type="ordered locus">Clole_4246</name>
</gene>
<dbReference type="InterPro" id="IPR036388">
    <property type="entry name" value="WH-like_DNA-bd_sf"/>
</dbReference>
<feature type="domain" description="ANTAR" evidence="2">
    <location>
        <begin position="123"/>
        <end position="184"/>
    </location>
</feature>
<dbReference type="AlphaFoldDB" id="F2JNM9"/>
<dbReference type="InterPro" id="IPR008327">
    <property type="entry name" value="Sig_transdc_resp-reg_antiterm"/>
</dbReference>
<keyword evidence="4" id="KW-1185">Reference proteome</keyword>
<dbReference type="InterPro" id="IPR005561">
    <property type="entry name" value="ANTAR"/>
</dbReference>
<evidence type="ECO:0000256" key="1">
    <source>
        <dbReference type="SAM" id="Coils"/>
    </source>
</evidence>
<proteinExistence type="predicted"/>
<dbReference type="HOGENOM" id="CLU_000445_65_2_9"/>
<dbReference type="Gene3D" id="1.10.10.10">
    <property type="entry name" value="Winged helix-like DNA-binding domain superfamily/Winged helix DNA-binding domain"/>
    <property type="match status" value="1"/>
</dbReference>
<dbReference type="KEGG" id="cle:Clole_4246"/>
<protein>
    <submittedName>
        <fullName evidence="3">ANTAR domain protein</fullName>
    </submittedName>
</protein>
<organism evidence="3 4">
    <name type="scientific">Cellulosilyticum lentocellum (strain ATCC 49066 / DSM 5427 / NCIMB 11756 / RHM5)</name>
    <name type="common">Clostridium lentocellum</name>
    <dbReference type="NCBI Taxonomy" id="642492"/>
    <lineage>
        <taxon>Bacteria</taxon>
        <taxon>Bacillati</taxon>
        <taxon>Bacillota</taxon>
        <taxon>Clostridia</taxon>
        <taxon>Lachnospirales</taxon>
        <taxon>Cellulosilyticaceae</taxon>
        <taxon>Cellulosilyticum</taxon>
    </lineage>
</organism>
<dbReference type="Gene3D" id="3.40.50.2300">
    <property type="match status" value="1"/>
</dbReference>
<dbReference type="SUPFAM" id="SSF52172">
    <property type="entry name" value="CheY-like"/>
    <property type="match status" value="1"/>
</dbReference>
<accession>F2JNM9</accession>
<dbReference type="Pfam" id="PF03861">
    <property type="entry name" value="ANTAR"/>
    <property type="match status" value="1"/>
</dbReference>
<dbReference type="SMART" id="SM01012">
    <property type="entry name" value="ANTAR"/>
    <property type="match status" value="1"/>
</dbReference>
<sequence length="189" mass="21431">MEKVLIISTQKESSDTLFDIIKPLDFSSYDYAASGGEARRKFDYMDFDLTIINTPLSDEFGTDLALDIAEKSLSAILLLVKSDIKEQVQDKVSVTGAFVVGKPINRQVLLQTIPFVLNSKQIIATLREQNQALKRKVDDVKVIERAKFCLIKYLGLDEKQAHRYIQKQAMDMRIAPRAVADNILKTYEI</sequence>
<dbReference type="Proteomes" id="UP000008467">
    <property type="component" value="Chromosome"/>
</dbReference>
<name>F2JNM9_CELLD</name>
<dbReference type="InterPro" id="IPR011006">
    <property type="entry name" value="CheY-like_superfamily"/>
</dbReference>
<keyword evidence="1" id="KW-0175">Coiled coil</keyword>
<dbReference type="eggNOG" id="COG3707">
    <property type="taxonomic scope" value="Bacteria"/>
</dbReference>
<dbReference type="EMBL" id="CP002582">
    <property type="protein sequence ID" value="ADZ85918.1"/>
    <property type="molecule type" value="Genomic_DNA"/>
</dbReference>
<feature type="coiled-coil region" evidence="1">
    <location>
        <begin position="116"/>
        <end position="143"/>
    </location>
</feature>
<dbReference type="GO" id="GO:0003723">
    <property type="term" value="F:RNA binding"/>
    <property type="evidence" value="ECO:0007669"/>
    <property type="project" value="InterPro"/>
</dbReference>
<reference evidence="3 4" key="1">
    <citation type="journal article" date="2011" name="J. Bacteriol.">
        <title>Complete genome sequence of the cellulose-degrading bacterium Cellulosilyticum lentocellum.</title>
        <authorList>
            <consortium name="US DOE Joint Genome Institute"/>
            <person name="Miller D.A."/>
            <person name="Suen G."/>
            <person name="Bruce D."/>
            <person name="Copeland A."/>
            <person name="Cheng J.F."/>
            <person name="Detter C."/>
            <person name="Goodwin L.A."/>
            <person name="Han C.S."/>
            <person name="Hauser L.J."/>
            <person name="Land M.L."/>
            <person name="Lapidus A."/>
            <person name="Lucas S."/>
            <person name="Meincke L."/>
            <person name="Pitluck S."/>
            <person name="Tapia R."/>
            <person name="Teshima H."/>
            <person name="Woyke T."/>
            <person name="Fox B.G."/>
            <person name="Angert E.R."/>
            <person name="Currie C.R."/>
        </authorList>
    </citation>
    <scope>NUCLEOTIDE SEQUENCE [LARGE SCALE GENOMIC DNA]</scope>
    <source>
        <strain evidence="4">ATCC 49066 / DSM 5427 / NCIMB 11756 / RHM5</strain>
    </source>
</reference>
<evidence type="ECO:0000313" key="4">
    <source>
        <dbReference type="Proteomes" id="UP000008467"/>
    </source>
</evidence>
<evidence type="ECO:0000313" key="3">
    <source>
        <dbReference type="EMBL" id="ADZ85918.1"/>
    </source>
</evidence>
<dbReference type="PIRSF" id="PIRSF036382">
    <property type="entry name" value="RR_antiterm"/>
    <property type="match status" value="1"/>
</dbReference>
<dbReference type="STRING" id="642492.Clole_4246"/>
<evidence type="ECO:0000259" key="2">
    <source>
        <dbReference type="PROSITE" id="PS50921"/>
    </source>
</evidence>